<accession>A0A8J2LP01</accession>
<evidence type="ECO:0000313" key="1">
    <source>
        <dbReference type="EMBL" id="CAG7835493.1"/>
    </source>
</evidence>
<name>A0A8J2LP01_9HEXA</name>
<comment type="caution">
    <text evidence="1">The sequence shown here is derived from an EMBL/GenBank/DDBJ whole genome shotgun (WGS) entry which is preliminary data.</text>
</comment>
<protein>
    <submittedName>
        <fullName evidence="1">Uncharacterized protein</fullName>
    </submittedName>
</protein>
<gene>
    <name evidence="1" type="ORF">AFUS01_LOCUS44858</name>
</gene>
<sequence>KGYRSIDRFLYLHKGTSNHGSARTSQKTPFLEVVGT</sequence>
<evidence type="ECO:0000313" key="2">
    <source>
        <dbReference type="Proteomes" id="UP000708208"/>
    </source>
</evidence>
<dbReference type="AlphaFoldDB" id="A0A8J2LP01"/>
<dbReference type="Proteomes" id="UP000708208">
    <property type="component" value="Unassembled WGS sequence"/>
</dbReference>
<feature type="non-terminal residue" evidence="1">
    <location>
        <position position="1"/>
    </location>
</feature>
<organism evidence="1 2">
    <name type="scientific">Allacma fusca</name>
    <dbReference type="NCBI Taxonomy" id="39272"/>
    <lineage>
        <taxon>Eukaryota</taxon>
        <taxon>Metazoa</taxon>
        <taxon>Ecdysozoa</taxon>
        <taxon>Arthropoda</taxon>
        <taxon>Hexapoda</taxon>
        <taxon>Collembola</taxon>
        <taxon>Symphypleona</taxon>
        <taxon>Sminthuridae</taxon>
        <taxon>Allacma</taxon>
    </lineage>
</organism>
<dbReference type="EMBL" id="CAJVCH010570639">
    <property type="protein sequence ID" value="CAG7835493.1"/>
    <property type="molecule type" value="Genomic_DNA"/>
</dbReference>
<proteinExistence type="predicted"/>
<reference evidence="1" key="1">
    <citation type="submission" date="2021-06" db="EMBL/GenBank/DDBJ databases">
        <authorList>
            <person name="Hodson N. C."/>
            <person name="Mongue J. A."/>
            <person name="Jaron S. K."/>
        </authorList>
    </citation>
    <scope>NUCLEOTIDE SEQUENCE</scope>
</reference>
<keyword evidence="2" id="KW-1185">Reference proteome</keyword>